<dbReference type="InterPro" id="IPR039425">
    <property type="entry name" value="RNA_pol_sigma-70-like"/>
</dbReference>
<dbReference type="PANTHER" id="PTHR43133:SF25">
    <property type="entry name" value="RNA POLYMERASE SIGMA FACTOR RFAY-RELATED"/>
    <property type="match status" value="1"/>
</dbReference>
<name>A0A7K1KSR6_9ACTN</name>
<accession>A0A7K1KSR6</accession>
<dbReference type="SUPFAM" id="SSF88946">
    <property type="entry name" value="Sigma2 domain of RNA polymerase sigma factors"/>
    <property type="match status" value="1"/>
</dbReference>
<dbReference type="GO" id="GO:0016987">
    <property type="term" value="F:sigma factor activity"/>
    <property type="evidence" value="ECO:0007669"/>
    <property type="project" value="UniProtKB-KW"/>
</dbReference>
<keyword evidence="2" id="KW-0805">Transcription regulation</keyword>
<protein>
    <submittedName>
        <fullName evidence="8">Sigma-70 family RNA polymerase sigma factor</fullName>
    </submittedName>
</protein>
<dbReference type="InterPro" id="IPR007627">
    <property type="entry name" value="RNA_pol_sigma70_r2"/>
</dbReference>
<evidence type="ECO:0000313" key="8">
    <source>
        <dbReference type="EMBL" id="MUN35075.1"/>
    </source>
</evidence>
<keyword evidence="3" id="KW-0731">Sigma factor</keyword>
<dbReference type="InterPro" id="IPR014284">
    <property type="entry name" value="RNA_pol_sigma-70_dom"/>
</dbReference>
<organism evidence="8 9">
    <name type="scientific">Actinomadura litoris</name>
    <dbReference type="NCBI Taxonomy" id="2678616"/>
    <lineage>
        <taxon>Bacteria</taxon>
        <taxon>Bacillati</taxon>
        <taxon>Actinomycetota</taxon>
        <taxon>Actinomycetes</taxon>
        <taxon>Streptosporangiales</taxon>
        <taxon>Thermomonosporaceae</taxon>
        <taxon>Actinomadura</taxon>
    </lineage>
</organism>
<evidence type="ECO:0000256" key="3">
    <source>
        <dbReference type="ARBA" id="ARBA00023082"/>
    </source>
</evidence>
<dbReference type="Pfam" id="PF08281">
    <property type="entry name" value="Sigma70_r4_2"/>
    <property type="match status" value="1"/>
</dbReference>
<dbReference type="PANTHER" id="PTHR43133">
    <property type="entry name" value="RNA POLYMERASE ECF-TYPE SIGMA FACTO"/>
    <property type="match status" value="1"/>
</dbReference>
<evidence type="ECO:0000256" key="1">
    <source>
        <dbReference type="ARBA" id="ARBA00010641"/>
    </source>
</evidence>
<evidence type="ECO:0000256" key="4">
    <source>
        <dbReference type="ARBA" id="ARBA00023163"/>
    </source>
</evidence>
<evidence type="ECO:0000259" key="7">
    <source>
        <dbReference type="Pfam" id="PF08281"/>
    </source>
</evidence>
<keyword evidence="4" id="KW-0804">Transcription</keyword>
<dbReference type="SUPFAM" id="SSF88659">
    <property type="entry name" value="Sigma3 and sigma4 domains of RNA polymerase sigma factors"/>
    <property type="match status" value="1"/>
</dbReference>
<dbReference type="InterPro" id="IPR013324">
    <property type="entry name" value="RNA_pol_sigma_r3/r4-like"/>
</dbReference>
<dbReference type="EMBL" id="WOFH01000001">
    <property type="protein sequence ID" value="MUN35075.1"/>
    <property type="molecule type" value="Genomic_DNA"/>
</dbReference>
<dbReference type="AlphaFoldDB" id="A0A7K1KSR6"/>
<evidence type="ECO:0000256" key="5">
    <source>
        <dbReference type="SAM" id="MobiDB-lite"/>
    </source>
</evidence>
<gene>
    <name evidence="8" type="ORF">GNZ18_00440</name>
</gene>
<dbReference type="Gene3D" id="1.10.1740.10">
    <property type="match status" value="1"/>
</dbReference>
<comment type="caution">
    <text evidence="8">The sequence shown here is derived from an EMBL/GenBank/DDBJ whole genome shotgun (WGS) entry which is preliminary data.</text>
</comment>
<comment type="similarity">
    <text evidence="1">Belongs to the sigma-70 factor family. ECF subfamily.</text>
</comment>
<dbReference type="GO" id="GO:0006352">
    <property type="term" value="P:DNA-templated transcription initiation"/>
    <property type="evidence" value="ECO:0007669"/>
    <property type="project" value="InterPro"/>
</dbReference>
<dbReference type="GO" id="GO:0003677">
    <property type="term" value="F:DNA binding"/>
    <property type="evidence" value="ECO:0007669"/>
    <property type="project" value="InterPro"/>
</dbReference>
<evidence type="ECO:0000313" key="9">
    <source>
        <dbReference type="Proteomes" id="UP000432015"/>
    </source>
</evidence>
<dbReference type="InterPro" id="IPR013249">
    <property type="entry name" value="RNA_pol_sigma70_r4_t2"/>
</dbReference>
<feature type="region of interest" description="Disordered" evidence="5">
    <location>
        <begin position="184"/>
        <end position="207"/>
    </location>
</feature>
<feature type="compositionally biased region" description="Basic and acidic residues" evidence="5">
    <location>
        <begin position="192"/>
        <end position="207"/>
    </location>
</feature>
<dbReference type="RefSeq" id="WP_156214072.1">
    <property type="nucleotide sequence ID" value="NZ_WOFH01000001.1"/>
</dbReference>
<dbReference type="Pfam" id="PF04542">
    <property type="entry name" value="Sigma70_r2"/>
    <property type="match status" value="1"/>
</dbReference>
<dbReference type="NCBIfam" id="TIGR02937">
    <property type="entry name" value="sigma70-ECF"/>
    <property type="match status" value="1"/>
</dbReference>
<dbReference type="Gene3D" id="1.10.10.10">
    <property type="entry name" value="Winged helix-like DNA-binding domain superfamily/Winged helix DNA-binding domain"/>
    <property type="match status" value="1"/>
</dbReference>
<dbReference type="InterPro" id="IPR036388">
    <property type="entry name" value="WH-like_DNA-bd_sf"/>
</dbReference>
<proteinExistence type="inferred from homology"/>
<sequence length="207" mass="22932">MTSEPVTTAGRRPREGDERIVAVSLTEPETFGVLFDRYYDALRRYVARRLGPEAADDVAGETFLVAFRERGRYDPARGGVRPWLFGIATHLISRHRRLEATRYRTLARTPVEADDDALGRVDDKVSAEAARPALAGALAALARRDRHALLLVVWAGLSYQEAGEALGVPTGTVASRVNRARRKVRQALGGRDPLRDDRLDAEGDRDE</sequence>
<feature type="domain" description="RNA polymerase sigma-70 region 2" evidence="6">
    <location>
        <begin position="34"/>
        <end position="97"/>
    </location>
</feature>
<evidence type="ECO:0000259" key="6">
    <source>
        <dbReference type="Pfam" id="PF04542"/>
    </source>
</evidence>
<dbReference type="InterPro" id="IPR013325">
    <property type="entry name" value="RNA_pol_sigma_r2"/>
</dbReference>
<reference evidence="8 9" key="1">
    <citation type="submission" date="2019-11" db="EMBL/GenBank/DDBJ databases">
        <authorList>
            <person name="Cao P."/>
        </authorList>
    </citation>
    <scope>NUCLEOTIDE SEQUENCE [LARGE SCALE GENOMIC DNA]</scope>
    <source>
        <strain evidence="8 9">NEAU-AAG5</strain>
    </source>
</reference>
<evidence type="ECO:0000256" key="2">
    <source>
        <dbReference type="ARBA" id="ARBA00023015"/>
    </source>
</evidence>
<dbReference type="Proteomes" id="UP000432015">
    <property type="component" value="Unassembled WGS sequence"/>
</dbReference>
<feature type="domain" description="RNA polymerase sigma factor 70 region 4 type 2" evidence="7">
    <location>
        <begin position="134"/>
        <end position="183"/>
    </location>
</feature>
<keyword evidence="9" id="KW-1185">Reference proteome</keyword>